<dbReference type="KEGG" id="ccin:107268658"/>
<dbReference type="InterPro" id="IPR035979">
    <property type="entry name" value="RBD_domain_sf"/>
</dbReference>
<feature type="compositionally biased region" description="Low complexity" evidence="9">
    <location>
        <begin position="466"/>
        <end position="476"/>
    </location>
</feature>
<dbReference type="Pfam" id="PF00076">
    <property type="entry name" value="RRM_1"/>
    <property type="match status" value="1"/>
</dbReference>
<dbReference type="SMART" id="SM00360">
    <property type="entry name" value="RRM"/>
    <property type="match status" value="1"/>
</dbReference>
<keyword evidence="11" id="KW-1185">Reference proteome</keyword>
<dbReference type="CDD" id="cd12357">
    <property type="entry name" value="RRM_PPARGC1A_like"/>
    <property type="match status" value="1"/>
</dbReference>
<organism evidence="11 12">
    <name type="scientific">Cephus cinctus</name>
    <name type="common">Wheat stem sawfly</name>
    <dbReference type="NCBI Taxonomy" id="211228"/>
    <lineage>
        <taxon>Eukaryota</taxon>
        <taxon>Metazoa</taxon>
        <taxon>Ecdysozoa</taxon>
        <taxon>Arthropoda</taxon>
        <taxon>Hexapoda</taxon>
        <taxon>Insecta</taxon>
        <taxon>Pterygota</taxon>
        <taxon>Neoptera</taxon>
        <taxon>Endopterygota</taxon>
        <taxon>Hymenoptera</taxon>
        <taxon>Cephoidea</taxon>
        <taxon>Cephidae</taxon>
        <taxon>Cephus</taxon>
    </lineage>
</organism>
<feature type="compositionally biased region" description="Basic residues" evidence="9">
    <location>
        <begin position="939"/>
        <end position="963"/>
    </location>
</feature>
<dbReference type="InterPro" id="IPR034605">
    <property type="entry name" value="PGC-1"/>
</dbReference>
<feature type="compositionally biased region" description="Basic and acidic residues" evidence="9">
    <location>
        <begin position="715"/>
        <end position="726"/>
    </location>
</feature>
<gene>
    <name evidence="12" type="primary">LOC107268658</name>
</gene>
<dbReference type="RefSeq" id="XP_015597138.1">
    <property type="nucleotide sequence ID" value="XM_015741652.2"/>
</dbReference>
<feature type="region of interest" description="Disordered" evidence="9">
    <location>
        <begin position="773"/>
        <end position="974"/>
    </location>
</feature>
<evidence type="ECO:0000256" key="4">
    <source>
        <dbReference type="ARBA" id="ARBA00023015"/>
    </source>
</evidence>
<feature type="compositionally biased region" description="Basic residues" evidence="9">
    <location>
        <begin position="823"/>
        <end position="832"/>
    </location>
</feature>
<keyword evidence="6" id="KW-0804">Transcription</keyword>
<feature type="compositionally biased region" description="Polar residues" evidence="9">
    <location>
        <begin position="142"/>
        <end position="151"/>
    </location>
</feature>
<evidence type="ECO:0000256" key="1">
    <source>
        <dbReference type="ARBA" id="ARBA00004123"/>
    </source>
</evidence>
<evidence type="ECO:0000256" key="8">
    <source>
        <dbReference type="PROSITE-ProRule" id="PRU00176"/>
    </source>
</evidence>
<feature type="domain" description="RRM" evidence="10">
    <location>
        <begin position="999"/>
        <end position="1074"/>
    </location>
</feature>
<evidence type="ECO:0000256" key="7">
    <source>
        <dbReference type="ARBA" id="ARBA00023242"/>
    </source>
</evidence>
<evidence type="ECO:0000256" key="5">
    <source>
        <dbReference type="ARBA" id="ARBA00023159"/>
    </source>
</evidence>
<feature type="compositionally biased region" description="Basic residues" evidence="9">
    <location>
        <begin position="840"/>
        <end position="878"/>
    </location>
</feature>
<keyword evidence="3 8" id="KW-0694">RNA-binding</keyword>
<feature type="compositionally biased region" description="Basic and acidic residues" evidence="9">
    <location>
        <begin position="812"/>
        <end position="822"/>
    </location>
</feature>
<dbReference type="AlphaFoldDB" id="A0AAJ7FL31"/>
<feature type="compositionally biased region" description="Low complexity" evidence="9">
    <location>
        <begin position="879"/>
        <end position="902"/>
    </location>
</feature>
<evidence type="ECO:0000256" key="3">
    <source>
        <dbReference type="ARBA" id="ARBA00022884"/>
    </source>
</evidence>
<keyword evidence="7" id="KW-0539">Nucleus</keyword>
<feature type="region of interest" description="Disordered" evidence="9">
    <location>
        <begin position="698"/>
        <end position="736"/>
    </location>
</feature>
<dbReference type="PANTHER" id="PTHR15528">
    <property type="entry name" value="PEROXISOME PROLIFERATOR ACTIVATED RECEPTOR GAMMA COACTIVATOR 1 PGC-1 -RELATED"/>
    <property type="match status" value="1"/>
</dbReference>
<reference evidence="12" key="1">
    <citation type="submission" date="2025-08" db="UniProtKB">
        <authorList>
            <consortium name="RefSeq"/>
        </authorList>
    </citation>
    <scope>IDENTIFICATION</scope>
</reference>
<sequence length="1132" mass="127938">MEAGFLNFHDEEHFSDFSLPLDQHNLLEESQGSLMEMVHDEYGYIENRIDTSAGLWGTEQELNGDIAVLPVSGVASVIPKMEHTKEDFAKVLTDWQEHIGYLQASDMEEDIDVKDMVSLTMSTPEKMSTDLPKNIFQDEPSSRNSQRSPSGKRSKPNDIKHPRSKVIRMSESEQSDKDIDVVGLDSVDEIDPDIDLTNINCERANSLCDDFDYDDLGGAVKNGTFDLASYIAEDDDKAEKTVSAIGRDPNSTSEKQLKRNIVNEETKKDQQLKLKTGGITSKLPKKQRKAVKHKLETESEDCIDVETVSEQVPVLEAGDVKSLLEQFEASEAVTNFTLSSSNGRLVTGSDLRLYSNKGRPTLEKLQLTPIKKPAEAQDSTLHQNIRDSLPKEIIDRIKASGRKKIISVIPAIPNTKSGTRSSGTRMQDAAATLSRNKLLKIVANSPNASGRIDGSVQLDHDYCSSASSAISSSDSNSEYDRQSSDSEKTSPIKDDGSRQSDYYIMYTKNMEHARSVGRKNNTRRCGGERWTDNSSKKDSGLESGDVSDASEEQTMTEAKVKGTAMDHARDQLKECQLKQTNSKTVNTVNSVNSVVSVNISNASNKSANKPTPVYEMKIRSALATSILQLRKGVLTKTKSVDGGGHKVKQMVSVLKKPPNVSQPLILSSNLNESIVTTTNSLNNKVQNIILQDISSEITSEDTKRPPRKKLNLAEYRSRREQNRSDSSRTSSPVQPMTLVYIHHVSTTTEPIKDDPENPVWSEREIVSILKPKSEVEEEKVKPKPPTREIAIQTNETVFDCPSRTSENTDENDAQKKVSQMKDRKQRRYRQHRVTSSSSRSRSRSRSKSRSRSRSRSKSRSRSRRRSNNRRRRISHRRSSVSSSSSWSSRSRSHTRSTSSSRSRSSRSRSRSSRSRSRSSSRYSSCSRSSSRSNFGRSKWSGHRRGERRERRRSYDRHRRRSSRSSHGYRDWRRSPPNSYRRPYDGWYDREKQRQVEERRVIYVGRLDEGITKAELRRRFEVFGPVVDISVHFREHGDNYGFVTFAYKNDAYEAVEHGNDDPSQPRYDLCFGGRRAFCKVKYADLDGIASNSLGGGSRGMLKADEDNTFDLLLKEAQAKLRKRKLLFQHSQQL</sequence>
<keyword evidence="5" id="KW-0010">Activator</keyword>
<dbReference type="GO" id="GO:0003712">
    <property type="term" value="F:transcription coregulator activity"/>
    <property type="evidence" value="ECO:0007669"/>
    <property type="project" value="InterPro"/>
</dbReference>
<dbReference type="InterPro" id="IPR000504">
    <property type="entry name" value="RRM_dom"/>
</dbReference>
<feature type="region of interest" description="Disordered" evidence="9">
    <location>
        <begin position="122"/>
        <end position="177"/>
    </location>
</feature>
<dbReference type="Proteomes" id="UP000694920">
    <property type="component" value="Unplaced"/>
</dbReference>
<dbReference type="SUPFAM" id="SSF54928">
    <property type="entry name" value="RNA-binding domain, RBD"/>
    <property type="match status" value="1"/>
</dbReference>
<evidence type="ECO:0000256" key="6">
    <source>
        <dbReference type="ARBA" id="ARBA00023163"/>
    </source>
</evidence>
<protein>
    <submittedName>
        <fullName evidence="12">Serine/arginine repetitive matrix protein 2 isoform X1</fullName>
    </submittedName>
</protein>
<evidence type="ECO:0000313" key="12">
    <source>
        <dbReference type="RefSeq" id="XP_015597138.1"/>
    </source>
</evidence>
<name>A0AAJ7FL31_CEPCN</name>
<dbReference type="GeneID" id="107268658"/>
<dbReference type="GO" id="GO:0003723">
    <property type="term" value="F:RNA binding"/>
    <property type="evidence" value="ECO:0007669"/>
    <property type="project" value="UniProtKB-UniRule"/>
</dbReference>
<dbReference type="PANTHER" id="PTHR15528:SF11">
    <property type="entry name" value="FI18188P1"/>
    <property type="match status" value="1"/>
</dbReference>
<comment type="subcellular location">
    <subcellularLocation>
        <location evidence="1">Nucleus</location>
    </subcellularLocation>
</comment>
<feature type="compositionally biased region" description="Low complexity" evidence="9">
    <location>
        <begin position="919"/>
        <end position="932"/>
    </location>
</feature>
<evidence type="ECO:0000256" key="2">
    <source>
        <dbReference type="ARBA" id="ARBA00022553"/>
    </source>
</evidence>
<feature type="compositionally biased region" description="Basic and acidic residues" evidence="9">
    <location>
        <begin position="168"/>
        <end position="177"/>
    </location>
</feature>
<keyword evidence="4" id="KW-0805">Transcription regulation</keyword>
<feature type="region of interest" description="Disordered" evidence="9">
    <location>
        <begin position="513"/>
        <end position="565"/>
    </location>
</feature>
<feature type="compositionally biased region" description="Basic and acidic residues" evidence="9">
    <location>
        <begin position="525"/>
        <end position="540"/>
    </location>
</feature>
<evidence type="ECO:0000256" key="9">
    <source>
        <dbReference type="SAM" id="MobiDB-lite"/>
    </source>
</evidence>
<accession>A0AAJ7FL31</accession>
<dbReference type="GO" id="GO:0045944">
    <property type="term" value="P:positive regulation of transcription by RNA polymerase II"/>
    <property type="evidence" value="ECO:0007669"/>
    <property type="project" value="TreeGrafter"/>
</dbReference>
<evidence type="ECO:0000259" key="10">
    <source>
        <dbReference type="PROSITE" id="PS50102"/>
    </source>
</evidence>
<dbReference type="Gene3D" id="3.30.70.330">
    <property type="match status" value="1"/>
</dbReference>
<dbReference type="PROSITE" id="PS50102">
    <property type="entry name" value="RRM"/>
    <property type="match status" value="1"/>
</dbReference>
<proteinExistence type="predicted"/>
<keyword evidence="2" id="KW-0597">Phosphoprotein</keyword>
<evidence type="ECO:0000313" key="11">
    <source>
        <dbReference type="Proteomes" id="UP000694920"/>
    </source>
</evidence>
<dbReference type="GO" id="GO:0005634">
    <property type="term" value="C:nucleus"/>
    <property type="evidence" value="ECO:0007669"/>
    <property type="project" value="UniProtKB-SubCell"/>
</dbReference>
<feature type="compositionally biased region" description="Basic residues" evidence="9">
    <location>
        <begin position="903"/>
        <end position="918"/>
    </location>
</feature>
<feature type="region of interest" description="Disordered" evidence="9">
    <location>
        <begin position="466"/>
        <end position="499"/>
    </location>
</feature>
<dbReference type="InterPro" id="IPR012677">
    <property type="entry name" value="Nucleotide-bd_a/b_plait_sf"/>
</dbReference>
<feature type="compositionally biased region" description="Basic and acidic residues" evidence="9">
    <location>
        <begin position="478"/>
        <end position="498"/>
    </location>
</feature>